<evidence type="ECO:0000256" key="4">
    <source>
        <dbReference type="ARBA" id="ARBA00022989"/>
    </source>
</evidence>
<feature type="domain" description="EamA" evidence="7">
    <location>
        <begin position="13"/>
        <end position="148"/>
    </location>
</feature>
<proteinExistence type="inferred from homology"/>
<feature type="transmembrane region" description="Helical" evidence="6">
    <location>
        <begin position="252"/>
        <end position="269"/>
    </location>
</feature>
<dbReference type="PANTHER" id="PTHR32322:SF2">
    <property type="entry name" value="EAMA DOMAIN-CONTAINING PROTEIN"/>
    <property type="match status" value="1"/>
</dbReference>
<sequence length="304" mass="34295">MFHAFSESGEKQALIYALSAVAMWSTVATAFKVALGYLSPEQLLLWAALFSALVLTFVISWQKKWHHLKSLSSSQLRASVLYGLFNPGIYYLVLFAAYDRLPAQEAQALNYTWALTLTFLAVPFLGQKLRRQDILAGVICYGGVLVIATRGQLLSLEFGDLTGVSLALFSTLIWAGYWIANTRDQREPVIGLWLNFLFALPFLLLVNLWYSSLHWPEWQGIAAAMYVGIFEMGLAFVCWLQAMRLTRHTARISNLIFLSPVISLVLIYTILDENIYISTLAGLVMILAGLWVQQRKMRQPDQSE</sequence>
<evidence type="ECO:0000259" key="7">
    <source>
        <dbReference type="Pfam" id="PF00892"/>
    </source>
</evidence>
<name>A0A839IIP6_9GAMM</name>
<protein>
    <submittedName>
        <fullName evidence="8">DMT family transporter</fullName>
    </submittedName>
</protein>
<comment type="similarity">
    <text evidence="2">Belongs to the EamA transporter family.</text>
</comment>
<comment type="caution">
    <text evidence="8">The sequence shown here is derived from an EMBL/GenBank/DDBJ whole genome shotgun (WGS) entry which is preliminary data.</text>
</comment>
<reference evidence="8 9" key="1">
    <citation type="submission" date="2020-08" db="EMBL/GenBank/DDBJ databases">
        <title>Oceanospirillum sp. nov. isolated from marine sediment.</title>
        <authorList>
            <person name="Ji X."/>
        </authorList>
    </citation>
    <scope>NUCLEOTIDE SEQUENCE [LARGE SCALE GENOMIC DNA]</scope>
    <source>
        <strain evidence="8 9">D5</strain>
    </source>
</reference>
<keyword evidence="5 6" id="KW-0472">Membrane</keyword>
<evidence type="ECO:0000256" key="1">
    <source>
        <dbReference type="ARBA" id="ARBA00004141"/>
    </source>
</evidence>
<organism evidence="8 9">
    <name type="scientific">Oceanospirillum sediminis</name>
    <dbReference type="NCBI Taxonomy" id="2760088"/>
    <lineage>
        <taxon>Bacteria</taxon>
        <taxon>Pseudomonadati</taxon>
        <taxon>Pseudomonadota</taxon>
        <taxon>Gammaproteobacteria</taxon>
        <taxon>Oceanospirillales</taxon>
        <taxon>Oceanospirillaceae</taxon>
        <taxon>Oceanospirillum</taxon>
    </lineage>
</organism>
<keyword evidence="4 6" id="KW-1133">Transmembrane helix</keyword>
<accession>A0A839IIP6</accession>
<feature type="transmembrane region" description="Helical" evidence="6">
    <location>
        <begin position="192"/>
        <end position="212"/>
    </location>
</feature>
<evidence type="ECO:0000256" key="5">
    <source>
        <dbReference type="ARBA" id="ARBA00023136"/>
    </source>
</evidence>
<keyword evidence="3 6" id="KW-0812">Transmembrane</keyword>
<feature type="transmembrane region" description="Helical" evidence="6">
    <location>
        <begin position="134"/>
        <end position="155"/>
    </location>
</feature>
<evidence type="ECO:0000256" key="2">
    <source>
        <dbReference type="ARBA" id="ARBA00007362"/>
    </source>
</evidence>
<feature type="domain" description="EamA" evidence="7">
    <location>
        <begin position="162"/>
        <end position="292"/>
    </location>
</feature>
<feature type="transmembrane region" description="Helical" evidence="6">
    <location>
        <begin position="275"/>
        <end position="292"/>
    </location>
</feature>
<dbReference type="PANTHER" id="PTHR32322">
    <property type="entry name" value="INNER MEMBRANE TRANSPORTER"/>
    <property type="match status" value="1"/>
</dbReference>
<comment type="subcellular location">
    <subcellularLocation>
        <location evidence="1">Membrane</location>
        <topology evidence="1">Multi-pass membrane protein</topology>
    </subcellularLocation>
</comment>
<dbReference type="SUPFAM" id="SSF103481">
    <property type="entry name" value="Multidrug resistance efflux transporter EmrE"/>
    <property type="match status" value="2"/>
</dbReference>
<gene>
    <name evidence="8" type="ORF">H4O21_01030</name>
</gene>
<feature type="transmembrane region" description="Helical" evidence="6">
    <location>
        <begin position="218"/>
        <end position="240"/>
    </location>
</feature>
<dbReference type="EMBL" id="JACJFM010000001">
    <property type="protein sequence ID" value="MBB1485203.1"/>
    <property type="molecule type" value="Genomic_DNA"/>
</dbReference>
<dbReference type="InterPro" id="IPR037185">
    <property type="entry name" value="EmrE-like"/>
</dbReference>
<evidence type="ECO:0000313" key="8">
    <source>
        <dbReference type="EMBL" id="MBB1485203.1"/>
    </source>
</evidence>
<evidence type="ECO:0000256" key="6">
    <source>
        <dbReference type="SAM" id="Phobius"/>
    </source>
</evidence>
<keyword evidence="9" id="KW-1185">Reference proteome</keyword>
<dbReference type="RefSeq" id="WP_182806977.1">
    <property type="nucleotide sequence ID" value="NZ_JACJFM010000001.1"/>
</dbReference>
<feature type="transmembrane region" description="Helical" evidence="6">
    <location>
        <begin position="161"/>
        <end position="180"/>
    </location>
</feature>
<evidence type="ECO:0000256" key="3">
    <source>
        <dbReference type="ARBA" id="ARBA00022692"/>
    </source>
</evidence>
<evidence type="ECO:0000313" key="9">
    <source>
        <dbReference type="Proteomes" id="UP000565262"/>
    </source>
</evidence>
<dbReference type="GO" id="GO:0016020">
    <property type="term" value="C:membrane"/>
    <property type="evidence" value="ECO:0007669"/>
    <property type="project" value="UniProtKB-SubCell"/>
</dbReference>
<dbReference type="Pfam" id="PF00892">
    <property type="entry name" value="EamA"/>
    <property type="match status" value="2"/>
</dbReference>
<dbReference type="InterPro" id="IPR000620">
    <property type="entry name" value="EamA_dom"/>
</dbReference>
<dbReference type="Proteomes" id="UP000565262">
    <property type="component" value="Unassembled WGS sequence"/>
</dbReference>
<feature type="transmembrane region" description="Helical" evidence="6">
    <location>
        <begin position="12"/>
        <end position="31"/>
    </location>
</feature>
<feature type="transmembrane region" description="Helical" evidence="6">
    <location>
        <begin position="80"/>
        <end position="98"/>
    </location>
</feature>
<dbReference type="InterPro" id="IPR050638">
    <property type="entry name" value="AA-Vitamin_Transporters"/>
</dbReference>
<feature type="transmembrane region" description="Helical" evidence="6">
    <location>
        <begin position="43"/>
        <end position="59"/>
    </location>
</feature>
<dbReference type="AlphaFoldDB" id="A0A839IIP6"/>